<evidence type="ECO:0000256" key="7">
    <source>
        <dbReference type="ARBA" id="ARBA00023242"/>
    </source>
</evidence>
<dbReference type="EMBL" id="ML978156">
    <property type="protein sequence ID" value="KAF2035886.1"/>
    <property type="molecule type" value="Genomic_DNA"/>
</dbReference>
<feature type="region of interest" description="Disordered" evidence="8">
    <location>
        <begin position="1"/>
        <end position="284"/>
    </location>
</feature>
<evidence type="ECO:0000256" key="4">
    <source>
        <dbReference type="ARBA" id="ARBA00009461"/>
    </source>
</evidence>
<evidence type="ECO:0000256" key="1">
    <source>
        <dbReference type="ARBA" id="ARBA00002738"/>
    </source>
</evidence>
<comment type="caution">
    <text evidence="10">The sequence shown here is derived from an EMBL/GenBank/DDBJ whole genome shotgun (WGS) entry which is preliminary data.</text>
</comment>
<reference evidence="10" key="1">
    <citation type="journal article" date="2020" name="Stud. Mycol.">
        <title>101 Dothideomycetes genomes: a test case for predicting lifestyles and emergence of pathogens.</title>
        <authorList>
            <person name="Haridas S."/>
            <person name="Albert R."/>
            <person name="Binder M."/>
            <person name="Bloem J."/>
            <person name="Labutti K."/>
            <person name="Salamov A."/>
            <person name="Andreopoulos B."/>
            <person name="Baker S."/>
            <person name="Barry K."/>
            <person name="Bills G."/>
            <person name="Bluhm B."/>
            <person name="Cannon C."/>
            <person name="Castanera R."/>
            <person name="Culley D."/>
            <person name="Daum C."/>
            <person name="Ezra D."/>
            <person name="Gonzalez J."/>
            <person name="Henrissat B."/>
            <person name="Kuo A."/>
            <person name="Liang C."/>
            <person name="Lipzen A."/>
            <person name="Lutzoni F."/>
            <person name="Magnuson J."/>
            <person name="Mondo S."/>
            <person name="Nolan M."/>
            <person name="Ohm R."/>
            <person name="Pangilinan J."/>
            <person name="Park H.-J."/>
            <person name="Ramirez L."/>
            <person name="Alfaro M."/>
            <person name="Sun H."/>
            <person name="Tritt A."/>
            <person name="Yoshinaga Y."/>
            <person name="Zwiers L.-H."/>
            <person name="Turgeon B."/>
            <person name="Goodwin S."/>
            <person name="Spatafora J."/>
            <person name="Crous P."/>
            <person name="Grigoriev I."/>
        </authorList>
    </citation>
    <scope>NUCLEOTIDE SEQUENCE</scope>
    <source>
        <strain evidence="10">CBS 110217</strain>
    </source>
</reference>
<feature type="compositionally biased region" description="Basic and acidic residues" evidence="8">
    <location>
        <begin position="120"/>
        <end position="136"/>
    </location>
</feature>
<dbReference type="SMART" id="SM01312">
    <property type="entry name" value="RTC4"/>
    <property type="match status" value="1"/>
</dbReference>
<dbReference type="AlphaFoldDB" id="A0A9P4HMW1"/>
<feature type="compositionally biased region" description="Polar residues" evidence="8">
    <location>
        <begin position="137"/>
        <end position="152"/>
    </location>
</feature>
<gene>
    <name evidence="10" type="ORF">EK21DRAFT_53761</name>
</gene>
<dbReference type="Pfam" id="PF14474">
    <property type="entry name" value="RTC4"/>
    <property type="match status" value="1"/>
</dbReference>
<dbReference type="OrthoDB" id="128308at2759"/>
<organism evidence="10 11">
    <name type="scientific">Setomelanomma holmii</name>
    <dbReference type="NCBI Taxonomy" id="210430"/>
    <lineage>
        <taxon>Eukaryota</taxon>
        <taxon>Fungi</taxon>
        <taxon>Dikarya</taxon>
        <taxon>Ascomycota</taxon>
        <taxon>Pezizomycotina</taxon>
        <taxon>Dothideomycetes</taxon>
        <taxon>Pleosporomycetidae</taxon>
        <taxon>Pleosporales</taxon>
        <taxon>Pleosporineae</taxon>
        <taxon>Phaeosphaeriaceae</taxon>
        <taxon>Setomelanomma</taxon>
    </lineage>
</organism>
<sequence>MPPLSRATSGLLRTVGGLPHASDDDHEESQRKRYAEDEELAEPQRKRRRSLPNVKGQVEEDINAEPQSSDEEIRKPEPRPSRAPLPITSAPNSDDELKAPQRKSTRNHGDSTTRKVAAKKAAERRVEKEREEDKENTSLATPQSSSISSQNGGFVFGMEHSSQQLTKRTFSKAKTFSSRAPVKNIHQAPEKKSKKRKSLKAPAIALSQAHGGGQIRTKKETSHDDEMGSDCSMEDEQVIPEQQPDPELRKRELKKRPQRTARNSNSTLNDDEFDEAPRRKKPRNLYDQLGNWQKDQALGSSPPASSAPQEDMDNLKNYIEQLPGEEEENFTCPICRIPVTKNEYWDFWGSKDNTVRNQNAFCRSHRTKSAWDEYRSEGYPDINWSALPQRIRKHRMELFKILNNDRPSEYRDRYKPIALTGKAASVPSRRKDLPGKIQEELDSYAIDDQTTYPGYYGPHGRRIITENVMKILKNEIKNCSDAVVQGSGPATFVQAVLVPETAILLIMEDCRVDREDAEEIREKTYDMGMLLNEEIEDQVEAYPSDDENEYVTR</sequence>
<dbReference type="InterPro" id="IPR039024">
    <property type="entry name" value="RTC4"/>
</dbReference>
<feature type="domain" description="Restriction of telomere capping protein 4 C-terminal" evidence="9">
    <location>
        <begin position="401"/>
        <end position="534"/>
    </location>
</feature>
<name>A0A9P4HMW1_9PLEO</name>
<evidence type="ECO:0000256" key="8">
    <source>
        <dbReference type="SAM" id="MobiDB-lite"/>
    </source>
</evidence>
<evidence type="ECO:0000313" key="10">
    <source>
        <dbReference type="EMBL" id="KAF2035886.1"/>
    </source>
</evidence>
<proteinExistence type="inferred from homology"/>
<dbReference type="InterPro" id="IPR028094">
    <property type="entry name" value="RTC4_C"/>
</dbReference>
<evidence type="ECO:0000256" key="3">
    <source>
        <dbReference type="ARBA" id="ARBA00004496"/>
    </source>
</evidence>
<comment type="similarity">
    <text evidence="4">Belongs to the RTC4 family.</text>
</comment>
<evidence type="ECO:0000313" key="11">
    <source>
        <dbReference type="Proteomes" id="UP000799777"/>
    </source>
</evidence>
<keyword evidence="7" id="KW-0539">Nucleus</keyword>
<protein>
    <recommendedName>
        <fullName evidence="5">Restriction of telomere capping protein 4</fullName>
    </recommendedName>
</protein>
<evidence type="ECO:0000259" key="9">
    <source>
        <dbReference type="SMART" id="SM01312"/>
    </source>
</evidence>
<evidence type="ECO:0000256" key="2">
    <source>
        <dbReference type="ARBA" id="ARBA00004123"/>
    </source>
</evidence>
<keyword evidence="6" id="KW-0963">Cytoplasm</keyword>
<dbReference type="PANTHER" id="PTHR41391">
    <property type="entry name" value="RESTRICTION OF TELOMERE CAPPING PROTEIN 4"/>
    <property type="match status" value="1"/>
</dbReference>
<keyword evidence="11" id="KW-1185">Reference proteome</keyword>
<feature type="compositionally biased region" description="Polar residues" evidence="8">
    <location>
        <begin position="160"/>
        <end position="178"/>
    </location>
</feature>
<dbReference type="GO" id="GO:0005737">
    <property type="term" value="C:cytoplasm"/>
    <property type="evidence" value="ECO:0007669"/>
    <property type="project" value="UniProtKB-SubCell"/>
</dbReference>
<evidence type="ECO:0000256" key="5">
    <source>
        <dbReference type="ARBA" id="ARBA00015162"/>
    </source>
</evidence>
<dbReference type="PANTHER" id="PTHR41391:SF1">
    <property type="entry name" value="RESTRICTION OF TELOMERE CAPPING PROTEIN 4"/>
    <property type="match status" value="1"/>
</dbReference>
<dbReference type="GO" id="GO:0005634">
    <property type="term" value="C:nucleus"/>
    <property type="evidence" value="ECO:0007669"/>
    <property type="project" value="UniProtKB-SubCell"/>
</dbReference>
<comment type="function">
    <text evidence="1">May be involved in a process influencing telomere capping.</text>
</comment>
<comment type="subcellular location">
    <subcellularLocation>
        <location evidence="3">Cytoplasm</location>
    </subcellularLocation>
    <subcellularLocation>
        <location evidence="2">Nucleus</location>
    </subcellularLocation>
</comment>
<dbReference type="Proteomes" id="UP000799777">
    <property type="component" value="Unassembled WGS sequence"/>
</dbReference>
<feature type="compositionally biased region" description="Basic and acidic residues" evidence="8">
    <location>
        <begin position="217"/>
        <end position="226"/>
    </location>
</feature>
<evidence type="ECO:0000256" key="6">
    <source>
        <dbReference type="ARBA" id="ARBA00022490"/>
    </source>
</evidence>
<accession>A0A9P4HMW1</accession>
<feature type="compositionally biased region" description="Basic and acidic residues" evidence="8">
    <location>
        <begin position="71"/>
        <end position="80"/>
    </location>
</feature>